<gene>
    <name evidence="1" type="ORF">D3273_22660</name>
</gene>
<dbReference type="Proteomes" id="UP000290759">
    <property type="component" value="Unassembled WGS sequence"/>
</dbReference>
<name>A0A4Q2U0S4_9HYPH</name>
<reference evidence="1 2" key="1">
    <citation type="submission" date="2018-12" db="EMBL/GenBank/DDBJ databases">
        <authorList>
            <person name="Grouzdev D.S."/>
            <person name="Krutkina M.S."/>
        </authorList>
    </citation>
    <scope>NUCLEOTIDE SEQUENCE [LARGE SCALE GENOMIC DNA]</scope>
    <source>
        <strain evidence="1 2">RmlP026</strain>
    </source>
</reference>
<comment type="caution">
    <text evidence="1">The sequence shown here is derived from an EMBL/GenBank/DDBJ whole genome shotgun (WGS) entry which is preliminary data.</text>
</comment>
<protein>
    <submittedName>
        <fullName evidence="1">Uncharacterized protein</fullName>
    </submittedName>
</protein>
<organism evidence="1 2">
    <name type="scientific">Lichenibacterium minor</name>
    <dbReference type="NCBI Taxonomy" id="2316528"/>
    <lineage>
        <taxon>Bacteria</taxon>
        <taxon>Pseudomonadati</taxon>
        <taxon>Pseudomonadota</taxon>
        <taxon>Alphaproteobacteria</taxon>
        <taxon>Hyphomicrobiales</taxon>
        <taxon>Lichenihabitantaceae</taxon>
        <taxon>Lichenibacterium</taxon>
    </lineage>
</organism>
<reference evidence="1 2" key="2">
    <citation type="submission" date="2019-02" db="EMBL/GenBank/DDBJ databases">
        <title>'Lichenibacterium ramalinii' gen. nov. sp. nov., 'Lichenibacterium minor' gen. nov. sp. nov.</title>
        <authorList>
            <person name="Pankratov T."/>
        </authorList>
    </citation>
    <scope>NUCLEOTIDE SEQUENCE [LARGE SCALE GENOMIC DNA]</scope>
    <source>
        <strain evidence="1 2">RmlP026</strain>
    </source>
</reference>
<keyword evidence="2" id="KW-1185">Reference proteome</keyword>
<dbReference type="EMBL" id="QYBB01000043">
    <property type="protein sequence ID" value="RYC29680.1"/>
    <property type="molecule type" value="Genomic_DNA"/>
</dbReference>
<proteinExistence type="predicted"/>
<evidence type="ECO:0000313" key="2">
    <source>
        <dbReference type="Proteomes" id="UP000290759"/>
    </source>
</evidence>
<sequence length="78" mass="8145">MADHPTTIARAQGMLDWLRTLPPGVAHEEARAAIGAATMYLHETFGELHASAITGAITGTIAAGGEAPPVEMPAFRLH</sequence>
<evidence type="ECO:0000313" key="1">
    <source>
        <dbReference type="EMBL" id="RYC29680.1"/>
    </source>
</evidence>
<dbReference type="RefSeq" id="WP_129229171.1">
    <property type="nucleotide sequence ID" value="NZ_QYBB01000043.1"/>
</dbReference>
<dbReference type="AlphaFoldDB" id="A0A4Q2U0S4"/>
<accession>A0A4Q2U0S4</accession>